<dbReference type="AlphaFoldDB" id="A0A174CWT1"/>
<dbReference type="RefSeq" id="WP_155507993.1">
    <property type="nucleotide sequence ID" value="NZ_CABIWY010000014.1"/>
</dbReference>
<proteinExistence type="predicted"/>
<dbReference type="EMBL" id="CYYY01000014">
    <property type="protein sequence ID" value="CUO17684.1"/>
    <property type="molecule type" value="Genomic_DNA"/>
</dbReference>
<dbReference type="InterPro" id="IPR023296">
    <property type="entry name" value="Glyco_hydro_beta-prop_sf"/>
</dbReference>
<protein>
    <submittedName>
        <fullName evidence="2">Xylosidase/arabinosidase</fullName>
    </submittedName>
</protein>
<evidence type="ECO:0000313" key="1">
    <source>
        <dbReference type="EMBL" id="CUN02372.1"/>
    </source>
</evidence>
<reference evidence="3 4" key="1">
    <citation type="submission" date="2015-09" db="EMBL/GenBank/DDBJ databases">
        <authorList>
            <consortium name="Pathogen Informatics"/>
        </authorList>
    </citation>
    <scope>NUCLEOTIDE SEQUENCE [LARGE SCALE GENOMIC DNA]</scope>
    <source>
        <strain evidence="2 3">2789STDY5608866</strain>
        <strain evidence="1 4">2789STDY5834961</strain>
    </source>
</reference>
<dbReference type="Proteomes" id="UP000095439">
    <property type="component" value="Unassembled WGS sequence"/>
</dbReference>
<evidence type="ECO:0000313" key="2">
    <source>
        <dbReference type="EMBL" id="CUO17684.1"/>
    </source>
</evidence>
<dbReference type="Proteomes" id="UP000095597">
    <property type="component" value="Unassembled WGS sequence"/>
</dbReference>
<evidence type="ECO:0000313" key="3">
    <source>
        <dbReference type="Proteomes" id="UP000095439"/>
    </source>
</evidence>
<dbReference type="OrthoDB" id="9801455at2"/>
<organism evidence="2 3">
    <name type="scientific">Dorea longicatena</name>
    <dbReference type="NCBI Taxonomy" id="88431"/>
    <lineage>
        <taxon>Bacteria</taxon>
        <taxon>Bacillati</taxon>
        <taxon>Bacillota</taxon>
        <taxon>Clostridia</taxon>
        <taxon>Lachnospirales</taxon>
        <taxon>Lachnospiraceae</taxon>
        <taxon>Dorea</taxon>
    </lineage>
</organism>
<accession>A0A174CWT1</accession>
<sequence>MKQQAFNPYLPGWEYIPDGEPHIFGDRVYIYGSHDSFGAPILFESYFEKVRK</sequence>
<name>A0A174CWT1_9FIRM</name>
<gene>
    <name evidence="2" type="primary">xylA_2</name>
    <name evidence="1" type="synonym">xylA</name>
    <name evidence="2" type="ORF">ERS852423_02491</name>
    <name evidence="1" type="ORF">ERS852573_01590</name>
</gene>
<dbReference type="EMBL" id="CYXO01000008">
    <property type="protein sequence ID" value="CUN02372.1"/>
    <property type="molecule type" value="Genomic_DNA"/>
</dbReference>
<dbReference type="Gene3D" id="2.115.10.20">
    <property type="entry name" value="Glycosyl hydrolase domain, family 43"/>
    <property type="match status" value="1"/>
</dbReference>
<evidence type="ECO:0000313" key="4">
    <source>
        <dbReference type="Proteomes" id="UP000095597"/>
    </source>
</evidence>